<accession>A0A382K9Z4</accession>
<name>A0A382K9Z4_9ZZZZ</name>
<dbReference type="PANTHER" id="PTHR12526:SF638">
    <property type="entry name" value="SPORE COAT PROTEIN SA"/>
    <property type="match status" value="1"/>
</dbReference>
<reference evidence="2" key="1">
    <citation type="submission" date="2018-05" db="EMBL/GenBank/DDBJ databases">
        <authorList>
            <person name="Lanie J.A."/>
            <person name="Ng W.-L."/>
            <person name="Kazmierczak K.M."/>
            <person name="Andrzejewski T.M."/>
            <person name="Davidsen T.M."/>
            <person name="Wayne K.J."/>
            <person name="Tettelin H."/>
            <person name="Glass J.I."/>
            <person name="Rusch D."/>
            <person name="Podicherti R."/>
            <person name="Tsui H.-C.T."/>
            <person name="Winkler M.E."/>
        </authorList>
    </citation>
    <scope>NUCLEOTIDE SEQUENCE</scope>
</reference>
<dbReference type="InterPro" id="IPR001296">
    <property type="entry name" value="Glyco_trans_1"/>
</dbReference>
<evidence type="ECO:0000313" key="2">
    <source>
        <dbReference type="EMBL" id="SVC20232.1"/>
    </source>
</evidence>
<dbReference type="CDD" id="cd03808">
    <property type="entry name" value="GT4_CapM-like"/>
    <property type="match status" value="1"/>
</dbReference>
<organism evidence="2">
    <name type="scientific">marine metagenome</name>
    <dbReference type="NCBI Taxonomy" id="408172"/>
    <lineage>
        <taxon>unclassified sequences</taxon>
        <taxon>metagenomes</taxon>
        <taxon>ecological metagenomes</taxon>
    </lineage>
</organism>
<sequence>FSPCPEQPEPICVVLAARILWDKGVGEFVEAARQLKQDGVEARFILVGNPDSDNPASIPEKTLHAWQKEEVVEWWGYREDMIAVFHAAHVVCLPSYREGLPKVLLEAAACGRPIVATDVPGCREVVREGENGLLVPVRDAQALSEALSCLIKNPELRAQMGRRSRAIVLKEFSSEKVIAQTLSLYKELAR</sequence>
<dbReference type="AlphaFoldDB" id="A0A382K9Z4"/>
<feature type="non-terminal residue" evidence="2">
    <location>
        <position position="1"/>
    </location>
</feature>
<dbReference type="Gene3D" id="3.40.50.2000">
    <property type="entry name" value="Glycogen Phosphorylase B"/>
    <property type="match status" value="2"/>
</dbReference>
<dbReference type="PANTHER" id="PTHR12526">
    <property type="entry name" value="GLYCOSYLTRANSFERASE"/>
    <property type="match status" value="1"/>
</dbReference>
<protein>
    <recommendedName>
        <fullName evidence="1">Glycosyl transferase family 1 domain-containing protein</fullName>
    </recommendedName>
</protein>
<proteinExistence type="predicted"/>
<evidence type="ECO:0000259" key="1">
    <source>
        <dbReference type="Pfam" id="PF00534"/>
    </source>
</evidence>
<feature type="domain" description="Glycosyl transferase family 1" evidence="1">
    <location>
        <begin position="9"/>
        <end position="165"/>
    </location>
</feature>
<dbReference type="SUPFAM" id="SSF53756">
    <property type="entry name" value="UDP-Glycosyltransferase/glycogen phosphorylase"/>
    <property type="match status" value="1"/>
</dbReference>
<dbReference type="Pfam" id="PF00534">
    <property type="entry name" value="Glycos_transf_1"/>
    <property type="match status" value="1"/>
</dbReference>
<gene>
    <name evidence="2" type="ORF">METZ01_LOCUS273086</name>
</gene>
<dbReference type="GO" id="GO:0016757">
    <property type="term" value="F:glycosyltransferase activity"/>
    <property type="evidence" value="ECO:0007669"/>
    <property type="project" value="InterPro"/>
</dbReference>
<dbReference type="EMBL" id="UINC01078805">
    <property type="protein sequence ID" value="SVC20232.1"/>
    <property type="molecule type" value="Genomic_DNA"/>
</dbReference>